<proteinExistence type="predicted"/>
<feature type="compositionally biased region" description="Gly residues" evidence="1">
    <location>
        <begin position="123"/>
        <end position="135"/>
    </location>
</feature>
<name>A0A1Y6FP75_9SPHN</name>
<dbReference type="AlphaFoldDB" id="A0A1Y6FP75"/>
<dbReference type="RefSeq" id="WP_133058510.1">
    <property type="nucleotide sequence ID" value="NZ_FXWL01000002.1"/>
</dbReference>
<feature type="compositionally biased region" description="Basic and acidic residues" evidence="1">
    <location>
        <begin position="103"/>
        <end position="117"/>
    </location>
</feature>
<accession>A0A1Y6FP75</accession>
<protein>
    <submittedName>
        <fullName evidence="2">Uncharacterized protein</fullName>
    </submittedName>
</protein>
<keyword evidence="3" id="KW-1185">Reference proteome</keyword>
<feature type="compositionally biased region" description="Basic and acidic residues" evidence="1">
    <location>
        <begin position="1"/>
        <end position="24"/>
    </location>
</feature>
<feature type="region of interest" description="Disordered" evidence="1">
    <location>
        <begin position="1"/>
        <end position="135"/>
    </location>
</feature>
<organism evidence="2 3">
    <name type="scientific">Sphingopyxis terrae subsp. ummariensis</name>
    <dbReference type="NCBI Taxonomy" id="429001"/>
    <lineage>
        <taxon>Bacteria</taxon>
        <taxon>Pseudomonadati</taxon>
        <taxon>Pseudomonadota</taxon>
        <taxon>Alphaproteobacteria</taxon>
        <taxon>Sphingomonadales</taxon>
        <taxon>Sphingomonadaceae</taxon>
        <taxon>Sphingopyxis</taxon>
    </lineage>
</organism>
<evidence type="ECO:0000313" key="2">
    <source>
        <dbReference type="EMBL" id="SMQ76537.1"/>
    </source>
</evidence>
<dbReference type="GeneID" id="303003492"/>
<feature type="compositionally biased region" description="Polar residues" evidence="1">
    <location>
        <begin position="51"/>
        <end position="66"/>
    </location>
</feature>
<dbReference type="EMBL" id="FXWL01000002">
    <property type="protein sequence ID" value="SMQ76537.1"/>
    <property type="molecule type" value="Genomic_DNA"/>
</dbReference>
<sequence>MENERDNREEGHAGIENGDRRRPQDPNSDQGPGEGNVNAGGIQQDGGMQKQDMNPDQQNPRASDTHGQAPADQRASAEDRQESGLRGSAGDGTRAETSGQQIDAERSRQQDQQESARRAQGASDGGRGETGGQAA</sequence>
<evidence type="ECO:0000256" key="1">
    <source>
        <dbReference type="SAM" id="MobiDB-lite"/>
    </source>
</evidence>
<dbReference type="Proteomes" id="UP000194469">
    <property type="component" value="Unassembled WGS sequence"/>
</dbReference>
<evidence type="ECO:0000313" key="3">
    <source>
        <dbReference type="Proteomes" id="UP000194469"/>
    </source>
</evidence>
<reference evidence="3" key="1">
    <citation type="submission" date="2017-04" db="EMBL/GenBank/DDBJ databases">
        <authorList>
            <person name="Varghese N."/>
            <person name="Submissions S."/>
        </authorList>
    </citation>
    <scope>NUCLEOTIDE SEQUENCE [LARGE SCALE GENOMIC DNA]</scope>
    <source>
        <strain evidence="3">UI2</strain>
    </source>
</reference>
<gene>
    <name evidence="2" type="ORF">SAMN06295984_1977</name>
</gene>